<dbReference type="InterPro" id="IPR036280">
    <property type="entry name" value="Multihaem_cyt_sf"/>
</dbReference>
<dbReference type="EMBL" id="MJIL01000079">
    <property type="protein sequence ID" value="OLQ74798.1"/>
    <property type="molecule type" value="Genomic_DNA"/>
</dbReference>
<dbReference type="NCBIfam" id="TIGR02162">
    <property type="entry name" value="torC"/>
    <property type="match status" value="1"/>
</dbReference>
<evidence type="ECO:0000313" key="19">
    <source>
        <dbReference type="EMBL" id="OLQ74798.1"/>
    </source>
</evidence>
<keyword evidence="11 17" id="KW-1133">Transmembrane helix</keyword>
<comment type="similarity">
    <text evidence="3">Belongs to the NapC/NirT/NrfH family.</text>
</comment>
<accession>A0A1Q9GK47</accession>
<comment type="similarity">
    <text evidence="2 14">Belongs to the TorC/TorY family.</text>
</comment>
<evidence type="ECO:0000256" key="3">
    <source>
        <dbReference type="ARBA" id="ARBA00007395"/>
    </source>
</evidence>
<evidence type="ECO:0000256" key="11">
    <source>
        <dbReference type="ARBA" id="ARBA00022989"/>
    </source>
</evidence>
<evidence type="ECO:0000256" key="2">
    <source>
        <dbReference type="ARBA" id="ARBA00006417"/>
    </source>
</evidence>
<dbReference type="InterPro" id="IPR005126">
    <property type="entry name" value="NapC/NirT_cyt_c_N"/>
</dbReference>
<evidence type="ECO:0000256" key="10">
    <source>
        <dbReference type="ARBA" id="ARBA00022982"/>
    </source>
</evidence>
<sequence>MKSIKQILQHFFTPSKTIGLGILILAGFVGGIGFWTTFDAGLEYTNQEQFCIGCHEMENNVYQELQSTIHFKNRTGVRATCPDCHVPHNFTDKIARKAQASMELWAKLTGEVDTPEKFSKKRLEMAKREWARMSENGSAECRSCHDYNSMDFDKMSADARDQMMDAAKNDQSCIDCHKGIAHHMPDMSAGYKAIMDDLNTQALETSVRSGNTYYTLHNKELFLDPEMTKKAGLMISSVPVEVVSSQGDAIEVKITGWRKKKGSGKIIMQDFARNIRVASLQRKVAKTKGFFNVLDAKEDEDTSITWQNVDFTLWTDKTDLVEEVEPIWEYAKEAYTATCSRCHSQPAEAHFDSNTWVGMFKGMLDFADFEKEEEQVVLRYLQMHSSDYSNDH</sequence>
<keyword evidence="20" id="KW-1185">Reference proteome</keyword>
<evidence type="ECO:0000256" key="15">
    <source>
        <dbReference type="PIRSR" id="PIRSR000014-1"/>
    </source>
</evidence>
<evidence type="ECO:0000313" key="20">
    <source>
        <dbReference type="Proteomes" id="UP000186905"/>
    </source>
</evidence>
<dbReference type="GO" id="GO:0005506">
    <property type="term" value="F:iron ion binding"/>
    <property type="evidence" value="ECO:0007669"/>
    <property type="project" value="UniProtKB-UniRule"/>
</dbReference>
<dbReference type="PANTHER" id="PTHR30333:SF1">
    <property type="entry name" value="CYTOCHROME C-TYPE PROTEIN NAPC"/>
    <property type="match status" value="1"/>
</dbReference>
<evidence type="ECO:0000256" key="14">
    <source>
        <dbReference type="PIRNR" id="PIRNR000014"/>
    </source>
</evidence>
<evidence type="ECO:0000256" key="17">
    <source>
        <dbReference type="SAM" id="Phobius"/>
    </source>
</evidence>
<dbReference type="FunFam" id="1.10.3820.10:FF:000001">
    <property type="entry name" value="Cytochrome c-type protein"/>
    <property type="match status" value="1"/>
</dbReference>
<feature type="binding site" description="axial binding residue" evidence="16">
    <location>
        <position position="343"/>
    </location>
    <ligand>
        <name>heme</name>
        <dbReference type="ChEBI" id="CHEBI:30413"/>
        <label>5</label>
    </ligand>
    <ligandPart>
        <name>Fe</name>
        <dbReference type="ChEBI" id="CHEBI:18248"/>
    </ligandPart>
</feature>
<dbReference type="SUPFAM" id="SSF48695">
    <property type="entry name" value="Multiheme cytochromes"/>
    <property type="match status" value="1"/>
</dbReference>
<dbReference type="GO" id="GO:0009061">
    <property type="term" value="P:anaerobic respiration"/>
    <property type="evidence" value="ECO:0007669"/>
    <property type="project" value="TreeGrafter"/>
</dbReference>
<dbReference type="Pfam" id="PF03264">
    <property type="entry name" value="Cytochrom_NNT"/>
    <property type="match status" value="1"/>
</dbReference>
<evidence type="ECO:0000256" key="16">
    <source>
        <dbReference type="PIRSR" id="PIRSR000014-2"/>
    </source>
</evidence>
<comment type="PTM">
    <text evidence="15">Binds 5 heme groups per subunit.</text>
</comment>
<feature type="transmembrane region" description="Helical" evidence="17">
    <location>
        <begin position="20"/>
        <end position="38"/>
    </location>
</feature>
<evidence type="ECO:0000256" key="12">
    <source>
        <dbReference type="ARBA" id="ARBA00023004"/>
    </source>
</evidence>
<evidence type="ECO:0000256" key="5">
    <source>
        <dbReference type="ARBA" id="ARBA00022475"/>
    </source>
</evidence>
<feature type="domain" description="NapC/NirT cytochrome c N-terminal" evidence="18">
    <location>
        <begin position="14"/>
        <end position="187"/>
    </location>
</feature>
<dbReference type="PIRSF" id="PIRSF000014">
    <property type="entry name" value="4_hem_cytch_TorC"/>
    <property type="match status" value="1"/>
</dbReference>
<feature type="binding site" description="axial binding residue" evidence="16">
    <location>
        <position position="177"/>
    </location>
    <ligand>
        <name>heme</name>
        <dbReference type="ChEBI" id="CHEBI:30413"/>
        <label>4</label>
    </ligand>
    <ligandPart>
        <name>Fe</name>
        <dbReference type="ChEBI" id="CHEBI:18248"/>
    </ligandPart>
</feature>
<dbReference type="PANTHER" id="PTHR30333">
    <property type="entry name" value="CYTOCHROME C-TYPE PROTEIN"/>
    <property type="match status" value="1"/>
</dbReference>
<feature type="binding site" description="axial binding residue" evidence="16">
    <location>
        <position position="85"/>
    </location>
    <ligand>
        <name>heme</name>
        <dbReference type="ChEBI" id="CHEBI:30413"/>
        <label>2</label>
    </ligand>
    <ligandPart>
        <name>Fe</name>
        <dbReference type="ChEBI" id="CHEBI:18248"/>
    </ligandPart>
</feature>
<feature type="binding site" description="covalent" evidence="15">
    <location>
        <position position="173"/>
    </location>
    <ligand>
        <name>heme</name>
        <dbReference type="ChEBI" id="CHEBI:30413"/>
        <label>4</label>
    </ligand>
</feature>
<dbReference type="STRING" id="1903952.BIT28_12575"/>
<gene>
    <name evidence="19" type="ORF">BIT28_12575</name>
</gene>
<feature type="binding site" description="covalent" evidence="15">
    <location>
        <position position="51"/>
    </location>
    <ligand>
        <name>heme</name>
        <dbReference type="ChEBI" id="CHEBI:30413"/>
        <label>1</label>
    </ligand>
</feature>
<dbReference type="GO" id="GO:0009276">
    <property type="term" value="C:Gram-negative-bacterium-type cell wall"/>
    <property type="evidence" value="ECO:0007669"/>
    <property type="project" value="UniProtKB-UniRule"/>
</dbReference>
<keyword evidence="4 14" id="KW-0813">Transport</keyword>
<dbReference type="OrthoDB" id="9782159at2"/>
<keyword evidence="8 17" id="KW-0812">Transmembrane</keyword>
<evidence type="ECO:0000259" key="18">
    <source>
        <dbReference type="Pfam" id="PF03264"/>
    </source>
</evidence>
<dbReference type="GO" id="GO:0009055">
    <property type="term" value="F:electron transfer activity"/>
    <property type="evidence" value="ECO:0007669"/>
    <property type="project" value="UniProtKB-UniRule"/>
</dbReference>
<reference evidence="19 20" key="1">
    <citation type="submission" date="2016-09" db="EMBL/GenBank/DDBJ databases">
        <title>Photobacterium proteolyticum sp. nov. a protease producing bacterium isolated from ocean sediments of Laizhou Bay.</title>
        <authorList>
            <person name="Li Y."/>
        </authorList>
    </citation>
    <scope>NUCLEOTIDE SEQUENCE [LARGE SCALE GENOMIC DNA]</scope>
    <source>
        <strain evidence="19 20">13-12</strain>
    </source>
</reference>
<protein>
    <recommendedName>
        <fullName evidence="14">Cytochrome c-type protein</fullName>
    </recommendedName>
</protein>
<feature type="binding site" description="covalent" evidence="15">
    <location>
        <position position="141"/>
    </location>
    <ligand>
        <name>heme</name>
        <dbReference type="ChEBI" id="CHEBI:30413"/>
        <label>3</label>
    </ligand>
</feature>
<organism evidence="19 20">
    <name type="scientific">Photobacterium proteolyticum</name>
    <dbReference type="NCBI Taxonomy" id="1903952"/>
    <lineage>
        <taxon>Bacteria</taxon>
        <taxon>Pseudomonadati</taxon>
        <taxon>Pseudomonadota</taxon>
        <taxon>Gammaproteobacteria</taxon>
        <taxon>Vibrionales</taxon>
        <taxon>Vibrionaceae</taxon>
        <taxon>Photobacterium</taxon>
    </lineage>
</organism>
<keyword evidence="6 14" id="KW-0997">Cell inner membrane</keyword>
<dbReference type="AlphaFoldDB" id="A0A1Q9GK47"/>
<keyword evidence="12 14" id="KW-0408">Iron</keyword>
<comment type="caution">
    <text evidence="19">The sequence shown here is derived from an EMBL/GenBank/DDBJ whole genome shotgun (WGS) entry which is preliminary data.</text>
</comment>
<evidence type="ECO:0000256" key="6">
    <source>
        <dbReference type="ARBA" id="ARBA00022519"/>
    </source>
</evidence>
<feature type="binding site" description="axial binding residue" evidence="16">
    <location>
        <position position="55"/>
    </location>
    <ligand>
        <name>heme</name>
        <dbReference type="ChEBI" id="CHEBI:30413"/>
        <label>1</label>
    </ligand>
    <ligandPart>
        <name>Fe</name>
        <dbReference type="ChEBI" id="CHEBI:18248"/>
    </ligandPart>
</feature>
<evidence type="ECO:0000256" key="7">
    <source>
        <dbReference type="ARBA" id="ARBA00022617"/>
    </source>
</evidence>
<keyword evidence="9 14" id="KW-0479">Metal-binding</keyword>
<evidence type="ECO:0000256" key="9">
    <source>
        <dbReference type="ARBA" id="ARBA00022723"/>
    </source>
</evidence>
<feature type="binding site" description="covalent" evidence="15">
    <location>
        <position position="81"/>
    </location>
    <ligand>
        <name>heme</name>
        <dbReference type="ChEBI" id="CHEBI:30413"/>
        <label>2</label>
    </ligand>
</feature>
<evidence type="ECO:0000256" key="4">
    <source>
        <dbReference type="ARBA" id="ARBA00022448"/>
    </source>
</evidence>
<proteinExistence type="inferred from homology"/>
<dbReference type="RefSeq" id="WP_075765107.1">
    <property type="nucleotide sequence ID" value="NZ_MJIL01000079.1"/>
</dbReference>
<feature type="binding site" description="covalent" evidence="15">
    <location>
        <position position="144"/>
    </location>
    <ligand>
        <name>heme</name>
        <dbReference type="ChEBI" id="CHEBI:30413"/>
        <label>3</label>
    </ligand>
</feature>
<dbReference type="Gene3D" id="1.10.3820.10">
    <property type="entry name" value="Di-heme elbow motif domain"/>
    <property type="match status" value="1"/>
</dbReference>
<keyword evidence="5 14" id="KW-1003">Cell membrane</keyword>
<dbReference type="GO" id="GO:0020037">
    <property type="term" value="F:heme binding"/>
    <property type="evidence" value="ECO:0007669"/>
    <property type="project" value="UniProtKB-UniRule"/>
</dbReference>
<feature type="binding site" description="axial binding residue" evidence="16">
    <location>
        <position position="145"/>
    </location>
    <ligand>
        <name>heme</name>
        <dbReference type="ChEBI" id="CHEBI:30413"/>
        <label>3</label>
    </ligand>
    <ligandPart>
        <name>Fe</name>
        <dbReference type="ChEBI" id="CHEBI:18248"/>
    </ligandPart>
</feature>
<dbReference type="InterPro" id="IPR051174">
    <property type="entry name" value="Cytochrome_c-type_ET"/>
</dbReference>
<feature type="binding site" description="covalent" evidence="15">
    <location>
        <position position="54"/>
    </location>
    <ligand>
        <name>heme</name>
        <dbReference type="ChEBI" id="CHEBI:30413"/>
        <label>1</label>
    </ligand>
</feature>
<keyword evidence="13 14" id="KW-0472">Membrane</keyword>
<name>A0A1Q9GK47_9GAMM</name>
<evidence type="ECO:0000256" key="13">
    <source>
        <dbReference type="ARBA" id="ARBA00023136"/>
    </source>
</evidence>
<dbReference type="InterPro" id="IPR038266">
    <property type="entry name" value="NapC/NirT_cytc_sf"/>
</dbReference>
<dbReference type="Proteomes" id="UP000186905">
    <property type="component" value="Unassembled WGS sequence"/>
</dbReference>
<feature type="binding site" description="covalent" evidence="15">
    <location>
        <position position="339"/>
    </location>
    <ligand>
        <name>heme</name>
        <dbReference type="ChEBI" id="CHEBI:30413"/>
        <label>5</label>
    </ligand>
</feature>
<keyword evidence="10 14" id="KW-0249">Electron transport</keyword>
<evidence type="ECO:0000256" key="1">
    <source>
        <dbReference type="ARBA" id="ARBA00004249"/>
    </source>
</evidence>
<evidence type="ECO:0000256" key="8">
    <source>
        <dbReference type="ARBA" id="ARBA00022692"/>
    </source>
</evidence>
<feature type="binding site" description="covalent" evidence="15">
    <location>
        <position position="84"/>
    </location>
    <ligand>
        <name>heme</name>
        <dbReference type="ChEBI" id="CHEBI:30413"/>
        <label>2</label>
    </ligand>
</feature>
<feature type="binding site" description="covalent" evidence="15">
    <location>
        <position position="342"/>
    </location>
    <ligand>
        <name>heme</name>
        <dbReference type="ChEBI" id="CHEBI:30413"/>
        <label>5</label>
    </ligand>
</feature>
<keyword evidence="7 14" id="KW-0349">Heme</keyword>
<feature type="binding site" description="covalent" evidence="15">
    <location>
        <position position="176"/>
    </location>
    <ligand>
        <name>heme</name>
        <dbReference type="ChEBI" id="CHEBI:30413"/>
        <label>4</label>
    </ligand>
</feature>
<comment type="subcellular location">
    <subcellularLocation>
        <location evidence="1">Cell inner membrane</location>
        <topology evidence="1">Single-pass type II membrane protein</topology>
    </subcellularLocation>
</comment>
<dbReference type="InterPro" id="IPR009154">
    <property type="entry name" value="Membr-bd_4haem_cyt_TorC"/>
</dbReference>
<dbReference type="GO" id="GO:0005886">
    <property type="term" value="C:plasma membrane"/>
    <property type="evidence" value="ECO:0007669"/>
    <property type="project" value="UniProtKB-SubCell"/>
</dbReference>